<proteinExistence type="predicted"/>
<dbReference type="Gene3D" id="3.40.50.720">
    <property type="entry name" value="NAD(P)-binding Rossmann-like Domain"/>
    <property type="match status" value="1"/>
</dbReference>
<dbReference type="RefSeq" id="WP_076370952.1">
    <property type="nucleotide sequence ID" value="NZ_FTMG01000002.1"/>
</dbReference>
<comment type="caution">
    <text evidence="2">The sequence shown here is derived from an EMBL/GenBank/DDBJ whole genome shotgun (WGS) entry which is preliminary data.</text>
</comment>
<evidence type="ECO:0000313" key="2">
    <source>
        <dbReference type="EMBL" id="MBB6108623.1"/>
    </source>
</evidence>
<evidence type="ECO:0000259" key="1">
    <source>
        <dbReference type="Pfam" id="PF05368"/>
    </source>
</evidence>
<reference evidence="2 3" key="1">
    <citation type="submission" date="2020-08" db="EMBL/GenBank/DDBJ databases">
        <title>Genomic Encyclopedia of Type Strains, Phase IV (KMG-V): Genome sequencing to study the core and pangenomes of soil and plant-associated prokaryotes.</title>
        <authorList>
            <person name="Whitman W."/>
        </authorList>
    </citation>
    <scope>NUCLEOTIDE SEQUENCE [LARGE SCALE GENOMIC DNA]</scope>
    <source>
        <strain evidence="2 3">ANJLi2</strain>
    </source>
</reference>
<organism evidence="2 3">
    <name type="scientific">Mucilaginibacter lappiensis</name>
    <dbReference type="NCBI Taxonomy" id="354630"/>
    <lineage>
        <taxon>Bacteria</taxon>
        <taxon>Pseudomonadati</taxon>
        <taxon>Bacteroidota</taxon>
        <taxon>Sphingobacteriia</taxon>
        <taxon>Sphingobacteriales</taxon>
        <taxon>Sphingobacteriaceae</taxon>
        <taxon>Mucilaginibacter</taxon>
    </lineage>
</organism>
<evidence type="ECO:0000313" key="3">
    <source>
        <dbReference type="Proteomes" id="UP000541583"/>
    </source>
</evidence>
<name>A0ABR6PFS3_9SPHI</name>
<protein>
    <recommendedName>
        <fullName evidence="1">NmrA-like domain-containing protein</fullName>
    </recommendedName>
</protein>
<sequence>MTSFNSVEFFNRLFQSIQAHGRCYAPSHEQLYRPAQILACLLIYHSAAPFVDPRTATGPAVLEIFSKPDVYAGKAIPVIGDIISPQDLVKTFVRVTRKKAVYSSAYTSGELLQHFPEFSNNNDLIREFSGMVEFAVEYGYFQESRDLQWSRRINPNSLNWEQFLINTGWTGEKRAY</sequence>
<dbReference type="SUPFAM" id="SSF51735">
    <property type="entry name" value="NAD(P)-binding Rossmann-fold domains"/>
    <property type="match status" value="1"/>
</dbReference>
<gene>
    <name evidence="2" type="ORF">HDF23_001358</name>
</gene>
<dbReference type="Gene3D" id="3.90.25.10">
    <property type="entry name" value="UDP-galactose 4-epimerase, domain 1"/>
    <property type="match status" value="1"/>
</dbReference>
<dbReference type="InterPro" id="IPR008030">
    <property type="entry name" value="NmrA-like"/>
</dbReference>
<dbReference type="EMBL" id="JACHCB010000002">
    <property type="protein sequence ID" value="MBB6108623.1"/>
    <property type="molecule type" value="Genomic_DNA"/>
</dbReference>
<dbReference type="Pfam" id="PF05368">
    <property type="entry name" value="NmrA"/>
    <property type="match status" value="1"/>
</dbReference>
<dbReference type="Proteomes" id="UP000541583">
    <property type="component" value="Unassembled WGS sequence"/>
</dbReference>
<accession>A0ABR6PFS3</accession>
<dbReference type="InterPro" id="IPR036291">
    <property type="entry name" value="NAD(P)-bd_dom_sf"/>
</dbReference>
<feature type="domain" description="NmrA-like" evidence="1">
    <location>
        <begin position="22"/>
        <end position="163"/>
    </location>
</feature>
<keyword evidence="3" id="KW-1185">Reference proteome</keyword>